<dbReference type="Proteomes" id="UP000729402">
    <property type="component" value="Unassembled WGS sequence"/>
</dbReference>
<gene>
    <name evidence="2" type="ORF">GUJ93_ZPchr0010g10386</name>
</gene>
<comment type="caution">
    <text evidence="2">The sequence shown here is derived from an EMBL/GenBank/DDBJ whole genome shotgun (WGS) entry which is preliminary data.</text>
</comment>
<dbReference type="OrthoDB" id="10522052at2759"/>
<evidence type="ECO:0008006" key="4">
    <source>
        <dbReference type="Google" id="ProtNLM"/>
    </source>
</evidence>
<evidence type="ECO:0000313" key="2">
    <source>
        <dbReference type="EMBL" id="KAG8084340.1"/>
    </source>
</evidence>
<accession>A0A8J6BGR6</accession>
<keyword evidence="1" id="KW-0732">Signal</keyword>
<feature type="signal peptide" evidence="1">
    <location>
        <begin position="1"/>
        <end position="36"/>
    </location>
</feature>
<reference evidence="2" key="1">
    <citation type="journal article" date="2021" name="bioRxiv">
        <title>Whole Genome Assembly and Annotation of Northern Wild Rice, Zizania palustris L., Supports a Whole Genome Duplication in the Zizania Genus.</title>
        <authorList>
            <person name="Haas M."/>
            <person name="Kono T."/>
            <person name="Macchietto M."/>
            <person name="Millas R."/>
            <person name="McGilp L."/>
            <person name="Shao M."/>
            <person name="Duquette J."/>
            <person name="Hirsch C.N."/>
            <person name="Kimball J."/>
        </authorList>
    </citation>
    <scope>NUCLEOTIDE SEQUENCE</scope>
    <source>
        <tissue evidence="2">Fresh leaf tissue</tissue>
    </source>
</reference>
<sequence>MRKQRVSSSPGVVSLCKLLLTVIALICTLHPASVQGGRVLADAYGTLYPNRPTAPGVPSGRPYTHPGCIGGVYGCRGGSNPPAPATP</sequence>
<protein>
    <recommendedName>
        <fullName evidence="4">Secreted protein</fullName>
    </recommendedName>
</protein>
<dbReference type="EMBL" id="JAAALK010000082">
    <property type="protein sequence ID" value="KAG8084340.1"/>
    <property type="molecule type" value="Genomic_DNA"/>
</dbReference>
<evidence type="ECO:0000256" key="1">
    <source>
        <dbReference type="SAM" id="SignalP"/>
    </source>
</evidence>
<keyword evidence="3" id="KW-1185">Reference proteome</keyword>
<proteinExistence type="predicted"/>
<dbReference type="AlphaFoldDB" id="A0A8J6BGR6"/>
<reference evidence="2" key="2">
    <citation type="submission" date="2021-02" db="EMBL/GenBank/DDBJ databases">
        <authorList>
            <person name="Kimball J.A."/>
            <person name="Haas M.W."/>
            <person name="Macchietto M."/>
            <person name="Kono T."/>
            <person name="Duquette J."/>
            <person name="Shao M."/>
        </authorList>
    </citation>
    <scope>NUCLEOTIDE SEQUENCE</scope>
    <source>
        <tissue evidence="2">Fresh leaf tissue</tissue>
    </source>
</reference>
<organism evidence="2 3">
    <name type="scientific">Zizania palustris</name>
    <name type="common">Northern wild rice</name>
    <dbReference type="NCBI Taxonomy" id="103762"/>
    <lineage>
        <taxon>Eukaryota</taxon>
        <taxon>Viridiplantae</taxon>
        <taxon>Streptophyta</taxon>
        <taxon>Embryophyta</taxon>
        <taxon>Tracheophyta</taxon>
        <taxon>Spermatophyta</taxon>
        <taxon>Magnoliopsida</taxon>
        <taxon>Liliopsida</taxon>
        <taxon>Poales</taxon>
        <taxon>Poaceae</taxon>
        <taxon>BOP clade</taxon>
        <taxon>Oryzoideae</taxon>
        <taxon>Oryzeae</taxon>
        <taxon>Zizaniinae</taxon>
        <taxon>Zizania</taxon>
    </lineage>
</organism>
<name>A0A8J6BGR6_ZIZPA</name>
<evidence type="ECO:0000313" key="3">
    <source>
        <dbReference type="Proteomes" id="UP000729402"/>
    </source>
</evidence>
<feature type="chain" id="PRO_5035261518" description="Secreted protein" evidence="1">
    <location>
        <begin position="37"/>
        <end position="87"/>
    </location>
</feature>